<organism evidence="1">
    <name type="scientific">Arundo donax</name>
    <name type="common">Giant reed</name>
    <name type="synonym">Donax arundinaceus</name>
    <dbReference type="NCBI Taxonomy" id="35708"/>
    <lineage>
        <taxon>Eukaryota</taxon>
        <taxon>Viridiplantae</taxon>
        <taxon>Streptophyta</taxon>
        <taxon>Embryophyta</taxon>
        <taxon>Tracheophyta</taxon>
        <taxon>Spermatophyta</taxon>
        <taxon>Magnoliopsida</taxon>
        <taxon>Liliopsida</taxon>
        <taxon>Poales</taxon>
        <taxon>Poaceae</taxon>
        <taxon>PACMAD clade</taxon>
        <taxon>Arundinoideae</taxon>
        <taxon>Arundineae</taxon>
        <taxon>Arundo</taxon>
    </lineage>
</organism>
<protein>
    <submittedName>
        <fullName evidence="1">Uncharacterized protein</fullName>
    </submittedName>
</protein>
<name>A0A0A9EW79_ARUDO</name>
<proteinExistence type="predicted"/>
<sequence>MQLWHSILFSKLRRATELVIYDPCRRRQWKQV</sequence>
<accession>A0A0A9EW79</accession>
<dbReference type="AlphaFoldDB" id="A0A0A9EW79"/>
<evidence type="ECO:0000313" key="1">
    <source>
        <dbReference type="EMBL" id="JAE05015.1"/>
    </source>
</evidence>
<reference evidence="1" key="1">
    <citation type="submission" date="2014-09" db="EMBL/GenBank/DDBJ databases">
        <authorList>
            <person name="Magalhaes I.L.F."/>
            <person name="Oliveira U."/>
            <person name="Santos F.R."/>
            <person name="Vidigal T.H.D.A."/>
            <person name="Brescovit A.D."/>
            <person name="Santos A.J."/>
        </authorList>
    </citation>
    <scope>NUCLEOTIDE SEQUENCE</scope>
    <source>
        <tissue evidence="1">Shoot tissue taken approximately 20 cm above the soil surface</tissue>
    </source>
</reference>
<dbReference type="EMBL" id="GBRH01192881">
    <property type="protein sequence ID" value="JAE05015.1"/>
    <property type="molecule type" value="Transcribed_RNA"/>
</dbReference>
<reference evidence="1" key="2">
    <citation type="journal article" date="2015" name="Data Brief">
        <title>Shoot transcriptome of the giant reed, Arundo donax.</title>
        <authorList>
            <person name="Barrero R.A."/>
            <person name="Guerrero F.D."/>
            <person name="Moolhuijzen P."/>
            <person name="Goolsby J.A."/>
            <person name="Tidwell J."/>
            <person name="Bellgard S.E."/>
            <person name="Bellgard M.I."/>
        </authorList>
    </citation>
    <scope>NUCLEOTIDE SEQUENCE</scope>
    <source>
        <tissue evidence="1">Shoot tissue taken approximately 20 cm above the soil surface</tissue>
    </source>
</reference>